<dbReference type="GO" id="GO:0016301">
    <property type="term" value="F:kinase activity"/>
    <property type="evidence" value="ECO:0007669"/>
    <property type="project" value="UniProtKB-KW"/>
</dbReference>
<dbReference type="InterPro" id="IPR000577">
    <property type="entry name" value="Carb_kinase_FGGY"/>
</dbReference>
<dbReference type="EMBL" id="MEYH01000111">
    <property type="protein sequence ID" value="OGD13421.1"/>
    <property type="molecule type" value="Genomic_DNA"/>
</dbReference>
<comment type="similarity">
    <text evidence="1">Belongs to the FGGY kinase family.</text>
</comment>
<evidence type="ECO:0000259" key="4">
    <source>
        <dbReference type="Pfam" id="PF00370"/>
    </source>
</evidence>
<dbReference type="PIRSF" id="PIRSF000538">
    <property type="entry name" value="GlpK"/>
    <property type="match status" value="1"/>
</dbReference>
<accession>A0A1F5A4A5</accession>
<dbReference type="InterPro" id="IPR043129">
    <property type="entry name" value="ATPase_NBD"/>
</dbReference>
<dbReference type="AlphaFoldDB" id="A0A1F5A4A5"/>
<dbReference type="Gene3D" id="3.30.420.40">
    <property type="match status" value="2"/>
</dbReference>
<keyword evidence="2" id="KW-0808">Transferase</keyword>
<evidence type="ECO:0000313" key="6">
    <source>
        <dbReference type="EMBL" id="OGD13421.1"/>
    </source>
</evidence>
<keyword evidence="3" id="KW-0418">Kinase</keyword>
<dbReference type="Pfam" id="PF02782">
    <property type="entry name" value="FGGY_C"/>
    <property type="match status" value="1"/>
</dbReference>
<evidence type="ECO:0008006" key="8">
    <source>
        <dbReference type="Google" id="ProtNLM"/>
    </source>
</evidence>
<protein>
    <recommendedName>
        <fullName evidence="8">Carbohydrate kinase</fullName>
    </recommendedName>
</protein>
<evidence type="ECO:0000256" key="1">
    <source>
        <dbReference type="ARBA" id="ARBA00009156"/>
    </source>
</evidence>
<dbReference type="InterPro" id="IPR018484">
    <property type="entry name" value="FGGY_N"/>
</dbReference>
<dbReference type="Pfam" id="PF00370">
    <property type="entry name" value="FGGY_N"/>
    <property type="match status" value="1"/>
</dbReference>
<feature type="domain" description="Carbohydrate kinase FGGY C-terminal" evidence="5">
    <location>
        <begin position="305"/>
        <end position="452"/>
    </location>
</feature>
<evidence type="ECO:0000256" key="3">
    <source>
        <dbReference type="ARBA" id="ARBA00022777"/>
    </source>
</evidence>
<dbReference type="PANTHER" id="PTHR43095:SF5">
    <property type="entry name" value="XYLULOSE KINASE"/>
    <property type="match status" value="1"/>
</dbReference>
<reference evidence="6 7" key="1">
    <citation type="journal article" date="2016" name="Nat. Commun.">
        <title>Thousands of microbial genomes shed light on interconnected biogeochemical processes in an aquifer system.</title>
        <authorList>
            <person name="Anantharaman K."/>
            <person name="Brown C.T."/>
            <person name="Hug L.A."/>
            <person name="Sharon I."/>
            <person name="Castelle C.J."/>
            <person name="Probst A.J."/>
            <person name="Thomas B.C."/>
            <person name="Singh A."/>
            <person name="Wilkins M.J."/>
            <person name="Karaoz U."/>
            <person name="Brodie E.L."/>
            <person name="Williams K.H."/>
            <person name="Hubbard S.S."/>
            <person name="Banfield J.F."/>
        </authorList>
    </citation>
    <scope>NUCLEOTIDE SEQUENCE [LARGE SCALE GENOMIC DNA]</scope>
</reference>
<dbReference type="PANTHER" id="PTHR43095">
    <property type="entry name" value="SUGAR KINASE"/>
    <property type="match status" value="1"/>
</dbReference>
<dbReference type="STRING" id="1797291.A2V47_06870"/>
<dbReference type="GO" id="GO:0005975">
    <property type="term" value="P:carbohydrate metabolic process"/>
    <property type="evidence" value="ECO:0007669"/>
    <property type="project" value="InterPro"/>
</dbReference>
<feature type="domain" description="Carbohydrate kinase FGGY N-terminal" evidence="4">
    <location>
        <begin position="4"/>
        <end position="249"/>
    </location>
</feature>
<dbReference type="SUPFAM" id="SSF53067">
    <property type="entry name" value="Actin-like ATPase domain"/>
    <property type="match status" value="2"/>
</dbReference>
<dbReference type="CDD" id="cd07773">
    <property type="entry name" value="ASKHA_NBD_FGGY_FK"/>
    <property type="match status" value="1"/>
</dbReference>
<gene>
    <name evidence="6" type="ORF">A2V47_06870</name>
</gene>
<dbReference type="InterPro" id="IPR050406">
    <property type="entry name" value="FGGY_Carb_Kinase"/>
</dbReference>
<evidence type="ECO:0000313" key="7">
    <source>
        <dbReference type="Proteomes" id="UP000177701"/>
    </source>
</evidence>
<organism evidence="6 7">
    <name type="scientific">Candidatus Sediminicultor quintus</name>
    <dbReference type="NCBI Taxonomy" id="1797291"/>
    <lineage>
        <taxon>Bacteria</taxon>
        <taxon>Pseudomonadati</taxon>
        <taxon>Atribacterota</taxon>
        <taxon>Candidatus Phoenicimicrobiia</taxon>
        <taxon>Candidatus Pheonicimicrobiales</taxon>
        <taxon>Candidatus Phoenicimicrobiaceae</taxon>
        <taxon>Candidatus Sediminicultor</taxon>
    </lineage>
</organism>
<evidence type="ECO:0000259" key="5">
    <source>
        <dbReference type="Pfam" id="PF02782"/>
    </source>
</evidence>
<evidence type="ECO:0000256" key="2">
    <source>
        <dbReference type="ARBA" id="ARBA00022679"/>
    </source>
</evidence>
<proteinExistence type="inferred from homology"/>
<dbReference type="InterPro" id="IPR018485">
    <property type="entry name" value="FGGY_C"/>
</dbReference>
<name>A0A1F5A4A5_9BACT</name>
<comment type="caution">
    <text evidence="6">The sequence shown here is derived from an EMBL/GenBank/DDBJ whole genome shotgun (WGS) entry which is preliminary data.</text>
</comment>
<dbReference type="Proteomes" id="UP000177701">
    <property type="component" value="Unassembled WGS sequence"/>
</dbReference>
<sequence>MSLMGVDIGSSGCKVAVYSVDGALISTESTTYSVTMPGPGLFELDSRQVLDAVYTAMRTVVKRAGSDNRYLHDPLKAVSFGSFSEAMVPVSSHGEILGPSIFSHDQRGKYAVKRFNRIGQKAFYKINPNILGYSYSYPKLVWYRESAPDFNTKVWKYLNWSDFLTFQLTGEAATTYGHANRTLLFDLWKEKWSDELLEVGGVERRVLADLIPSGITMGYVKKEISASLGFPEDILVISGGHDQCMNALGAGAISGGSSVTGIGTFECTTLVFDDIPDPDLMLALKLGIEHHTASGKYVTFIYNQGGSVQTWFMQAFTPDLIKEGVSERGILNRLTDEAPNKPGDVVFLPFLEPSGAPVFFPEGRGCFFGIGTGTGRGALYRALLEGESMFFLEAFEELSKNGLSITSVRATGGGSRSDLWLQIKADVLQRPVHRVQHWESGTVGAAIAAGLATGVYGSLEEAVGIFSGTDASFFPRKEFTDVYARLYKKYKNGLGLISSREWRD</sequence>